<feature type="region of interest" description="Disordered" evidence="1">
    <location>
        <begin position="28"/>
        <end position="77"/>
    </location>
</feature>
<organism evidence="3 4">
    <name type="scientific">Allobacillus saliphilus</name>
    <dbReference type="NCBI Taxonomy" id="2912308"/>
    <lineage>
        <taxon>Bacteria</taxon>
        <taxon>Bacillati</taxon>
        <taxon>Bacillota</taxon>
        <taxon>Bacilli</taxon>
        <taxon>Bacillales</taxon>
        <taxon>Bacillaceae</taxon>
        <taxon>Allobacillus</taxon>
    </lineage>
</organism>
<feature type="chain" id="PRO_5038437051" evidence="2">
    <location>
        <begin position="21"/>
        <end position="207"/>
    </location>
</feature>
<reference evidence="3 4" key="1">
    <citation type="submission" date="2021-04" db="EMBL/GenBank/DDBJ databases">
        <title>Allobacillus sp. nov. SKP8-2 isolated from shrimp paste.</title>
        <authorList>
            <person name="Tanasupawat S."/>
            <person name="Yiamsombat S."/>
            <person name="Kanchanasin P."/>
            <person name="Kuncharoen N."/>
        </authorList>
    </citation>
    <scope>NUCLEOTIDE SEQUENCE [LARGE SCALE GENOMIC DNA]</scope>
    <source>
        <strain evidence="3 4">SKP8-2</strain>
    </source>
</reference>
<dbReference type="Pfam" id="PF09580">
    <property type="entry name" value="Spore_YhcN_YlaJ"/>
    <property type="match status" value="1"/>
</dbReference>
<proteinExistence type="predicted"/>
<accession>A0A941HSS9</accession>
<protein>
    <submittedName>
        <fullName evidence="3">YhcN/YlaJ family sporulation lipoprotein</fullName>
    </submittedName>
</protein>
<dbReference type="EMBL" id="JAGSIE010000007">
    <property type="protein sequence ID" value="MBR7553030.1"/>
    <property type="molecule type" value="Genomic_DNA"/>
</dbReference>
<dbReference type="AlphaFoldDB" id="A0A941HSS9"/>
<dbReference type="Proteomes" id="UP000675431">
    <property type="component" value="Unassembled WGS sequence"/>
</dbReference>
<evidence type="ECO:0000313" key="4">
    <source>
        <dbReference type="Proteomes" id="UP000675431"/>
    </source>
</evidence>
<name>A0A941HSS9_9BACI</name>
<feature type="signal peptide" evidence="2">
    <location>
        <begin position="1"/>
        <end position="20"/>
    </location>
</feature>
<sequence length="207" mass="23206">MRKYLMAAFFATIMMLAACQTDDTGMGNDDGQTNYEQTGYNDTANQDNRGQGFQMNNGRNGNGVQDRINRRNNLDDDQYGIGNQQNNFEMAEGIARRIVNNVDGVEDANVMTDGQNAYVAVELDKNRDTNGNENEIGQQLNDQISDVVQTSSNQIDDVYITANPDFAGSLNDYADSIENGEPVEGLFEEMNDMIQRVFPDRRENNNR</sequence>
<keyword evidence="4" id="KW-1185">Reference proteome</keyword>
<evidence type="ECO:0000256" key="1">
    <source>
        <dbReference type="SAM" id="MobiDB-lite"/>
    </source>
</evidence>
<evidence type="ECO:0000256" key="2">
    <source>
        <dbReference type="SAM" id="SignalP"/>
    </source>
</evidence>
<keyword evidence="2" id="KW-0732">Signal</keyword>
<gene>
    <name evidence="3" type="ORF">KC820_02565</name>
</gene>
<dbReference type="InterPro" id="IPR019076">
    <property type="entry name" value="Spore_lipoprot_YhcN/YlaJ-like"/>
</dbReference>
<dbReference type="PROSITE" id="PS51257">
    <property type="entry name" value="PROKAR_LIPOPROTEIN"/>
    <property type="match status" value="1"/>
</dbReference>
<feature type="compositionally biased region" description="Polar residues" evidence="1">
    <location>
        <begin position="30"/>
        <end position="63"/>
    </location>
</feature>
<evidence type="ECO:0000313" key="3">
    <source>
        <dbReference type="EMBL" id="MBR7553030.1"/>
    </source>
</evidence>
<comment type="caution">
    <text evidence="3">The sequence shown here is derived from an EMBL/GenBank/DDBJ whole genome shotgun (WGS) entry which is preliminary data.</text>
</comment>
<dbReference type="RefSeq" id="WP_212367708.1">
    <property type="nucleotide sequence ID" value="NZ_JAGSIE010000007.1"/>
</dbReference>
<keyword evidence="3" id="KW-0449">Lipoprotein</keyword>